<organism evidence="2 3">
    <name type="scientific">Dendrobium thyrsiflorum</name>
    <name type="common">Pinecone-like raceme dendrobium</name>
    <name type="synonym">Orchid</name>
    <dbReference type="NCBI Taxonomy" id="117978"/>
    <lineage>
        <taxon>Eukaryota</taxon>
        <taxon>Viridiplantae</taxon>
        <taxon>Streptophyta</taxon>
        <taxon>Embryophyta</taxon>
        <taxon>Tracheophyta</taxon>
        <taxon>Spermatophyta</taxon>
        <taxon>Magnoliopsida</taxon>
        <taxon>Liliopsida</taxon>
        <taxon>Asparagales</taxon>
        <taxon>Orchidaceae</taxon>
        <taxon>Epidendroideae</taxon>
        <taxon>Malaxideae</taxon>
        <taxon>Dendrobiinae</taxon>
        <taxon>Dendrobium</taxon>
    </lineage>
</organism>
<evidence type="ECO:0000313" key="3">
    <source>
        <dbReference type="Proteomes" id="UP001552299"/>
    </source>
</evidence>
<proteinExistence type="predicted"/>
<sequence>MTYSGEEPELTIMAATPTNCRHINHIAFVVISDAARSIPARSSSPTPKYHEDEQIDDEAQLHKRTRQTPTRYTLGTGVISRRQRT</sequence>
<accession>A0ABD0VE81</accession>
<gene>
    <name evidence="2" type="ORF">M5K25_007044</name>
</gene>
<evidence type="ECO:0000256" key="1">
    <source>
        <dbReference type="SAM" id="MobiDB-lite"/>
    </source>
</evidence>
<reference evidence="2 3" key="1">
    <citation type="journal article" date="2024" name="Plant Biotechnol. J.">
        <title>Dendrobium thyrsiflorum genome and its molecular insights into genes involved in important horticultural traits.</title>
        <authorList>
            <person name="Chen B."/>
            <person name="Wang J.Y."/>
            <person name="Zheng P.J."/>
            <person name="Li K.L."/>
            <person name="Liang Y.M."/>
            <person name="Chen X.F."/>
            <person name="Zhang C."/>
            <person name="Zhao X."/>
            <person name="He X."/>
            <person name="Zhang G.Q."/>
            <person name="Liu Z.J."/>
            <person name="Xu Q."/>
        </authorList>
    </citation>
    <scope>NUCLEOTIDE SEQUENCE [LARGE SCALE GENOMIC DNA]</scope>
    <source>
        <strain evidence="2">GZMU011</strain>
    </source>
</reference>
<comment type="caution">
    <text evidence="2">The sequence shown here is derived from an EMBL/GenBank/DDBJ whole genome shotgun (WGS) entry which is preliminary data.</text>
</comment>
<dbReference type="Proteomes" id="UP001552299">
    <property type="component" value="Unassembled WGS sequence"/>
</dbReference>
<feature type="region of interest" description="Disordered" evidence="1">
    <location>
        <begin position="38"/>
        <end position="85"/>
    </location>
</feature>
<dbReference type="AlphaFoldDB" id="A0ABD0VE81"/>
<evidence type="ECO:0000313" key="2">
    <source>
        <dbReference type="EMBL" id="KAL0923003.1"/>
    </source>
</evidence>
<keyword evidence="3" id="KW-1185">Reference proteome</keyword>
<dbReference type="EMBL" id="JANQDX010000006">
    <property type="protein sequence ID" value="KAL0923003.1"/>
    <property type="molecule type" value="Genomic_DNA"/>
</dbReference>
<name>A0ABD0VE81_DENTH</name>
<protein>
    <submittedName>
        <fullName evidence="2">Uncharacterized protein</fullName>
    </submittedName>
</protein>